<evidence type="ECO:0000313" key="8">
    <source>
        <dbReference type="Proteomes" id="UP000294664"/>
    </source>
</evidence>
<dbReference type="GO" id="GO:0016787">
    <property type="term" value="F:hydrolase activity"/>
    <property type="evidence" value="ECO:0007669"/>
    <property type="project" value="UniProtKB-KW"/>
</dbReference>
<proteinExistence type="inferred from homology"/>
<feature type="domain" description="Metallo-beta-lactamase" evidence="6">
    <location>
        <begin position="41"/>
        <end position="241"/>
    </location>
</feature>
<evidence type="ECO:0000256" key="5">
    <source>
        <dbReference type="ARBA" id="ARBA00022833"/>
    </source>
</evidence>
<protein>
    <submittedName>
        <fullName evidence="7">Glyoxylase-like metal-dependent hydrolase (Beta-lactamase superfamily II)</fullName>
    </submittedName>
</protein>
<organism evidence="7 8">
    <name type="scientific">Aquabacter spiritensis</name>
    <dbReference type="NCBI Taxonomy" id="933073"/>
    <lineage>
        <taxon>Bacteria</taxon>
        <taxon>Pseudomonadati</taxon>
        <taxon>Pseudomonadota</taxon>
        <taxon>Alphaproteobacteria</taxon>
        <taxon>Hyphomicrobiales</taxon>
        <taxon>Xanthobacteraceae</taxon>
        <taxon>Aquabacter</taxon>
    </lineage>
</organism>
<dbReference type="GO" id="GO:0046872">
    <property type="term" value="F:metal ion binding"/>
    <property type="evidence" value="ECO:0007669"/>
    <property type="project" value="UniProtKB-KW"/>
</dbReference>
<keyword evidence="5" id="KW-0862">Zinc</keyword>
<evidence type="ECO:0000256" key="4">
    <source>
        <dbReference type="ARBA" id="ARBA00022801"/>
    </source>
</evidence>
<dbReference type="Proteomes" id="UP000294664">
    <property type="component" value="Unassembled WGS sequence"/>
</dbReference>
<comment type="similarity">
    <text evidence="2">Belongs to the metallo-beta-lactamase superfamily.</text>
</comment>
<evidence type="ECO:0000313" key="7">
    <source>
        <dbReference type="EMBL" id="TCT05063.1"/>
    </source>
</evidence>
<dbReference type="RefSeq" id="WP_132031149.1">
    <property type="nucleotide sequence ID" value="NZ_SMAI01000005.1"/>
</dbReference>
<accession>A0A4R3LWW2</accession>
<reference evidence="7 8" key="1">
    <citation type="submission" date="2019-03" db="EMBL/GenBank/DDBJ databases">
        <title>Genomic Encyclopedia of Type Strains, Phase IV (KMG-IV): sequencing the most valuable type-strain genomes for metagenomic binning, comparative biology and taxonomic classification.</title>
        <authorList>
            <person name="Goeker M."/>
        </authorList>
    </citation>
    <scope>NUCLEOTIDE SEQUENCE [LARGE SCALE GENOMIC DNA]</scope>
    <source>
        <strain evidence="7 8">DSM 9035</strain>
    </source>
</reference>
<sequence>MTDRSEPPYDLFAIRYATHSGRRAVDNFIGGDPHETGSDLAYYVWVARNPERTFVIDTGFGPEAATARGRTLHRLPAEGLALLGIEAGAVDHVILTHLHYDHAGTLSAFPRARFHVQDAESAFATGRCMCHAHLRQAYDVEDVVGFVRCLYGGRVAFHDGVDTLAPGLTLHRIGGHSAGLQVVRVRTRRGHVVIASDASHLYGNMCGRIPFPIVHNVGEMLEGHALIHRLAESPDHVIPGHDPLVMALYPPPAPELAGIVARLDVPPRPL</sequence>
<gene>
    <name evidence="7" type="ORF">EDC64_10594</name>
</gene>
<dbReference type="Pfam" id="PF00753">
    <property type="entry name" value="Lactamase_B"/>
    <property type="match status" value="1"/>
</dbReference>
<evidence type="ECO:0000259" key="6">
    <source>
        <dbReference type="SMART" id="SM00849"/>
    </source>
</evidence>
<comment type="caution">
    <text evidence="7">The sequence shown here is derived from an EMBL/GenBank/DDBJ whole genome shotgun (WGS) entry which is preliminary data.</text>
</comment>
<dbReference type="InterPro" id="IPR001279">
    <property type="entry name" value="Metallo-B-lactamas"/>
</dbReference>
<keyword evidence="4 7" id="KW-0378">Hydrolase</keyword>
<dbReference type="OrthoDB" id="9773738at2"/>
<dbReference type="EMBL" id="SMAI01000005">
    <property type="protein sequence ID" value="TCT05063.1"/>
    <property type="molecule type" value="Genomic_DNA"/>
</dbReference>
<keyword evidence="8" id="KW-1185">Reference proteome</keyword>
<evidence type="ECO:0000256" key="2">
    <source>
        <dbReference type="ARBA" id="ARBA00007749"/>
    </source>
</evidence>
<dbReference type="CDD" id="cd07729">
    <property type="entry name" value="AHL_lactonase_MBL-fold"/>
    <property type="match status" value="1"/>
</dbReference>
<evidence type="ECO:0000256" key="3">
    <source>
        <dbReference type="ARBA" id="ARBA00022723"/>
    </source>
</evidence>
<dbReference type="InterPro" id="IPR051013">
    <property type="entry name" value="MBL_superfamily_lactonases"/>
</dbReference>
<dbReference type="PANTHER" id="PTHR42978">
    <property type="entry name" value="QUORUM-QUENCHING LACTONASE YTNP-RELATED-RELATED"/>
    <property type="match status" value="1"/>
</dbReference>
<dbReference type="SUPFAM" id="SSF56281">
    <property type="entry name" value="Metallo-hydrolase/oxidoreductase"/>
    <property type="match status" value="1"/>
</dbReference>
<dbReference type="InterPro" id="IPR036866">
    <property type="entry name" value="RibonucZ/Hydroxyglut_hydro"/>
</dbReference>
<dbReference type="Gene3D" id="3.60.15.10">
    <property type="entry name" value="Ribonuclease Z/Hydroxyacylglutathione hydrolase-like"/>
    <property type="match status" value="1"/>
</dbReference>
<comment type="cofactor">
    <cofactor evidence="1">
        <name>Zn(2+)</name>
        <dbReference type="ChEBI" id="CHEBI:29105"/>
    </cofactor>
</comment>
<dbReference type="PANTHER" id="PTHR42978:SF7">
    <property type="entry name" value="METALLO-HYDROLASE RV2300C-RELATED"/>
    <property type="match status" value="1"/>
</dbReference>
<name>A0A4R3LWW2_9HYPH</name>
<evidence type="ECO:0000256" key="1">
    <source>
        <dbReference type="ARBA" id="ARBA00001947"/>
    </source>
</evidence>
<dbReference type="SMART" id="SM00849">
    <property type="entry name" value="Lactamase_B"/>
    <property type="match status" value="1"/>
</dbReference>
<keyword evidence="3" id="KW-0479">Metal-binding</keyword>
<dbReference type="AlphaFoldDB" id="A0A4R3LWW2"/>